<comment type="caution">
    <text evidence="1">The sequence shown here is derived from an EMBL/GenBank/DDBJ whole genome shotgun (WGS) entry which is preliminary data.</text>
</comment>
<dbReference type="Proteomes" id="UP000017938">
    <property type="component" value="Unassembled WGS sequence"/>
</dbReference>
<evidence type="ECO:0000313" key="1">
    <source>
        <dbReference type="EMBL" id="CDC76000.1"/>
    </source>
</evidence>
<reference evidence="1" key="1">
    <citation type="submission" date="2012-11" db="EMBL/GenBank/DDBJ databases">
        <title>Dependencies among metagenomic species, viruses, plasmids and units of genetic variation.</title>
        <authorList>
            <person name="Nielsen H.B."/>
            <person name="Almeida M."/>
            <person name="Juncker A.S."/>
            <person name="Rasmussen S."/>
            <person name="Li J."/>
            <person name="Sunagawa S."/>
            <person name="Plichta D."/>
            <person name="Gautier L."/>
            <person name="Le Chatelier E."/>
            <person name="Peletier E."/>
            <person name="Bonde I."/>
            <person name="Nielsen T."/>
            <person name="Manichanh C."/>
            <person name="Arumugam M."/>
            <person name="Batto J."/>
            <person name="Santos M.B.Q.D."/>
            <person name="Blom N."/>
            <person name="Borruel N."/>
            <person name="Burgdorf K.S."/>
            <person name="Boumezbeur F."/>
            <person name="Casellas F."/>
            <person name="Dore J."/>
            <person name="Guarner F."/>
            <person name="Hansen T."/>
            <person name="Hildebrand F."/>
            <person name="Kaas R.S."/>
            <person name="Kennedy S."/>
            <person name="Kristiansen K."/>
            <person name="Kultima J.R."/>
            <person name="Leonard P."/>
            <person name="Levenez F."/>
            <person name="Lund O."/>
            <person name="Moumen B."/>
            <person name="Le Paslier D."/>
            <person name="Pons N."/>
            <person name="Pedersen O."/>
            <person name="Prifti E."/>
            <person name="Qin J."/>
            <person name="Raes J."/>
            <person name="Tap J."/>
            <person name="Tims S."/>
            <person name="Ussery D.W."/>
            <person name="Yamada T."/>
            <person name="MetaHit consortium"/>
            <person name="Renault P."/>
            <person name="Sicheritz-Ponten T."/>
            <person name="Bork P."/>
            <person name="Wang J."/>
            <person name="Brunak S."/>
            <person name="Ehrlich S.D."/>
        </authorList>
    </citation>
    <scope>NUCLEOTIDE SEQUENCE [LARGE SCALE GENOMIC DNA]</scope>
</reference>
<sequence>MMKTIDELWYGNISPFEQCTRGDKRLKELLKLVARNREELDSTLTDKQKETLEKFEECMNEMHSITERDAFSYGFRLGVQLVAEAFLLPIGEDE</sequence>
<proteinExistence type="predicted"/>
<dbReference type="Pfam" id="PF20648">
    <property type="entry name" value="DUF6809"/>
    <property type="match status" value="1"/>
</dbReference>
<organism evidence="1 2">
    <name type="scientific">Candidatus Colimorpha enterica</name>
    <dbReference type="NCBI Taxonomy" id="3083063"/>
    <lineage>
        <taxon>Bacteria</taxon>
        <taxon>Pseudomonadati</taxon>
        <taxon>Bacteroidota</taxon>
        <taxon>Bacteroidia</taxon>
        <taxon>Bacteroidales</taxon>
        <taxon>Candidatus Colimorpha</taxon>
    </lineage>
</organism>
<dbReference type="STRING" id="1263015.BN580_00138"/>
<dbReference type="EMBL" id="CBFW010000335">
    <property type="protein sequence ID" value="CDC76000.1"/>
    <property type="molecule type" value="Genomic_DNA"/>
</dbReference>
<accession>R6TV24</accession>
<protein>
    <submittedName>
        <fullName evidence="1">Uncharacterized protein</fullName>
    </submittedName>
</protein>
<dbReference type="AlphaFoldDB" id="R6TV24"/>
<gene>
    <name evidence="1" type="ORF">BN580_00138</name>
</gene>
<dbReference type="InterPro" id="IPR049215">
    <property type="entry name" value="DUF6809"/>
</dbReference>
<name>R6TV24_9BACT</name>
<evidence type="ECO:0000313" key="2">
    <source>
        <dbReference type="Proteomes" id="UP000017938"/>
    </source>
</evidence>